<dbReference type="Proteomes" id="UP000269076">
    <property type="component" value="Chromosome"/>
</dbReference>
<accession>A0A3G6N768</accession>
<proteinExistence type="predicted"/>
<gene>
    <name evidence="1" type="ORF">EG340_07155</name>
</gene>
<dbReference type="AlphaFoldDB" id="A0A3G6N768"/>
<dbReference type="EMBL" id="CP033928">
    <property type="protein sequence ID" value="AZA60833.1"/>
    <property type="molecule type" value="Genomic_DNA"/>
</dbReference>
<name>A0A3G6N768_9FLAO</name>
<organism evidence="1 2">
    <name type="scientific">Chryseobacterium indoltheticum</name>
    <dbReference type="NCBI Taxonomy" id="254"/>
    <lineage>
        <taxon>Bacteria</taxon>
        <taxon>Pseudomonadati</taxon>
        <taxon>Bacteroidota</taxon>
        <taxon>Flavobacteriia</taxon>
        <taxon>Flavobacteriales</taxon>
        <taxon>Weeksellaceae</taxon>
        <taxon>Chryseobacterium group</taxon>
        <taxon>Chryseobacterium</taxon>
    </lineage>
</organism>
<dbReference type="RefSeq" id="WP_123885765.1">
    <property type="nucleotide sequence ID" value="NZ_CP033928.1"/>
</dbReference>
<reference evidence="1 2" key="1">
    <citation type="submission" date="2018-11" db="EMBL/GenBank/DDBJ databases">
        <title>Proposal to divide the Flavobacteriaceae and reorganize its genera based on Amino Acid Identity values calculated from whole genome sequences.</title>
        <authorList>
            <person name="Nicholson A.C."/>
            <person name="Gulvik C.A."/>
            <person name="Whitney A.M."/>
            <person name="Humrighouse B.W."/>
            <person name="Bell M."/>
            <person name="Holmes B."/>
            <person name="Steigerwalt A."/>
            <person name="Villarma A."/>
            <person name="Sheth M."/>
            <person name="Batra D."/>
            <person name="Pryor J."/>
            <person name="Bernardet J.-F."/>
            <person name="Hugo C."/>
            <person name="Kampfer P."/>
            <person name="Newman J."/>
            <person name="Mcquiston J.R."/>
        </authorList>
    </citation>
    <scope>NUCLEOTIDE SEQUENCE [LARGE SCALE GENOMIC DNA]</scope>
    <source>
        <strain evidence="1 2">G0211</strain>
    </source>
</reference>
<evidence type="ECO:0000313" key="1">
    <source>
        <dbReference type="EMBL" id="AZA60833.1"/>
    </source>
</evidence>
<protein>
    <submittedName>
        <fullName evidence="1">Uncharacterized protein</fullName>
    </submittedName>
</protein>
<sequence>MEEKKINTGRYNEKTKRQIQAENISEDYPHVRRFFAAVFDIIATEKEPDYTNFCKSNGIDGRNLQKVITEPHRNLKVEYFGILVKKYGYSAKWLLTGEGKMK</sequence>
<evidence type="ECO:0000313" key="2">
    <source>
        <dbReference type="Proteomes" id="UP000269076"/>
    </source>
</evidence>